<feature type="transmembrane region" description="Helical" evidence="1">
    <location>
        <begin position="27"/>
        <end position="51"/>
    </location>
</feature>
<evidence type="ECO:0000256" key="1">
    <source>
        <dbReference type="SAM" id="Phobius"/>
    </source>
</evidence>
<dbReference type="OrthoDB" id="1682150at2"/>
<keyword evidence="3" id="KW-1185">Reference proteome</keyword>
<dbReference type="AlphaFoldDB" id="A0A1W1VN69"/>
<reference evidence="2 3" key="1">
    <citation type="submission" date="2017-04" db="EMBL/GenBank/DDBJ databases">
        <authorList>
            <person name="Afonso C.L."/>
            <person name="Miller P.J."/>
            <person name="Scott M.A."/>
            <person name="Spackman E."/>
            <person name="Goraichik I."/>
            <person name="Dimitrov K.M."/>
            <person name="Suarez D.L."/>
            <person name="Swayne D.E."/>
        </authorList>
    </citation>
    <scope>NUCLEOTIDE SEQUENCE [LARGE SCALE GENOMIC DNA]</scope>
    <source>
        <strain evidence="2 3">DSM 11270</strain>
    </source>
</reference>
<dbReference type="Proteomes" id="UP000192731">
    <property type="component" value="Unassembled WGS sequence"/>
</dbReference>
<dbReference type="InterPro" id="IPR014211">
    <property type="entry name" value="Spore_III_AD"/>
</dbReference>
<feature type="transmembrane region" description="Helical" evidence="1">
    <location>
        <begin position="63"/>
        <end position="81"/>
    </location>
</feature>
<evidence type="ECO:0000313" key="3">
    <source>
        <dbReference type="Proteomes" id="UP000192731"/>
    </source>
</evidence>
<dbReference type="RefSeq" id="WP_084054091.1">
    <property type="nucleotide sequence ID" value="NZ_FWWT01000022.1"/>
</dbReference>
<feature type="transmembrane region" description="Helical" evidence="1">
    <location>
        <begin position="6"/>
        <end position="20"/>
    </location>
</feature>
<proteinExistence type="predicted"/>
<keyword evidence="1" id="KW-1133">Transmembrane helix</keyword>
<evidence type="ECO:0000313" key="2">
    <source>
        <dbReference type="EMBL" id="SMB94812.1"/>
    </source>
</evidence>
<dbReference type="EMBL" id="FWWT01000022">
    <property type="protein sequence ID" value="SMB94812.1"/>
    <property type="molecule type" value="Genomic_DNA"/>
</dbReference>
<gene>
    <name evidence="2" type="ORF">SAMN00017405_0278</name>
</gene>
<keyword evidence="1" id="KW-0472">Membrane</keyword>
<dbReference type="Pfam" id="PF06686">
    <property type="entry name" value="SpoIIIAC"/>
    <property type="match status" value="2"/>
</dbReference>
<sequence>MEILQIIGIALITVVFYLVLKERNSEFALQLTIAFGTIVFLLMISKIQAILQVFGDLAIKANVNMFFLNTIFKIIGIAYIAEFGSQICRDAGSSSIAGKIEFAAKIIILTLAIPIIVAILESVIKLIP</sequence>
<dbReference type="NCBIfam" id="TIGR02849">
    <property type="entry name" value="spore_III_AD"/>
    <property type="match status" value="1"/>
</dbReference>
<dbReference type="STRING" id="656914.SAMN00017405_0278"/>
<accession>A0A1W1VN69</accession>
<feature type="transmembrane region" description="Helical" evidence="1">
    <location>
        <begin position="102"/>
        <end position="124"/>
    </location>
</feature>
<organism evidence="2 3">
    <name type="scientific">Desulfonispora thiosulfatigenes DSM 11270</name>
    <dbReference type="NCBI Taxonomy" id="656914"/>
    <lineage>
        <taxon>Bacteria</taxon>
        <taxon>Bacillati</taxon>
        <taxon>Bacillota</taxon>
        <taxon>Clostridia</taxon>
        <taxon>Eubacteriales</taxon>
        <taxon>Peptococcaceae</taxon>
        <taxon>Desulfonispora</taxon>
    </lineage>
</organism>
<dbReference type="InterPro" id="IPR025664">
    <property type="entry name" value="Spore_III_AC/AD"/>
</dbReference>
<name>A0A1W1VN69_DESTI</name>
<protein>
    <submittedName>
        <fullName evidence="2">Stage III sporulation protein AD</fullName>
    </submittedName>
</protein>
<keyword evidence="1" id="KW-0812">Transmembrane</keyword>